<proteinExistence type="predicted"/>
<sequence length="550" mass="62038">MSPCAYETTFSSYKTKLTIRKLAPIHLVQQPLQTIMATTSFPSVLFYFCIFLLCHGSMAQLFGQSFTPWQSSRQGGLRGCRFDRLQALEPIQQVRSQAGVTQYFDEKNEQFRCTGVSVIRRVIEPQGLLLPQYHNAPGLVYVLQGRGFTGLTLPGCPATFQQQFQPFDQAQGQSQSHLKDEHQRVHRFKQGDVIALPAGIVHWCYNDGDAPIVALYVFDVNNNANQLEPRQKEFLLAGNNKIGQQVGQNIFSGFNIQLLSEALGISQQAAQRIQSQNDQRGEIIRVSQGLHFLKPTVSQQGLVEQQAYQPIRSQEGQSTQYQVGQSTQYQEAQPTQYQVGQSGDKSFNGLEENFCSLEARQNIENPKRADTYNPRAGRITRLHGNNFPILNLVQMSATRVNLYQNAILSPFWNINAHSVVYMIQGHARVQVVNNNGQTVFNDRLRQGQLLIVPQHYVVLKKAEREGCQYISFKTNPNSMVSHIAGKSSILRALPVDVLANAYRISRQEARNLKNNRDEEFGVFAPKFTQTGFQPYPEDEDESSLTNKASE</sequence>
<evidence type="ECO:0000313" key="2">
    <source>
        <dbReference type="Proteomes" id="UP001732700"/>
    </source>
</evidence>
<accession>A0ACD5ZQ33</accession>
<organism evidence="1 2">
    <name type="scientific">Avena sativa</name>
    <name type="common">Oat</name>
    <dbReference type="NCBI Taxonomy" id="4498"/>
    <lineage>
        <taxon>Eukaryota</taxon>
        <taxon>Viridiplantae</taxon>
        <taxon>Streptophyta</taxon>
        <taxon>Embryophyta</taxon>
        <taxon>Tracheophyta</taxon>
        <taxon>Spermatophyta</taxon>
        <taxon>Magnoliopsida</taxon>
        <taxon>Liliopsida</taxon>
        <taxon>Poales</taxon>
        <taxon>Poaceae</taxon>
        <taxon>BOP clade</taxon>
        <taxon>Pooideae</taxon>
        <taxon>Poodae</taxon>
        <taxon>Poeae</taxon>
        <taxon>Poeae Chloroplast Group 1 (Aveneae type)</taxon>
        <taxon>Aveninae</taxon>
        <taxon>Avena</taxon>
    </lineage>
</organism>
<evidence type="ECO:0000313" key="1">
    <source>
        <dbReference type="EnsemblPlants" id="AVESA.00010b.r2.7AG1188350.1.CDS"/>
    </source>
</evidence>
<name>A0ACD5ZQ33_AVESA</name>
<protein>
    <submittedName>
        <fullName evidence="1">Uncharacterized protein</fullName>
    </submittedName>
</protein>
<keyword evidence="2" id="KW-1185">Reference proteome</keyword>
<reference evidence="1" key="2">
    <citation type="submission" date="2025-09" db="UniProtKB">
        <authorList>
            <consortium name="EnsemblPlants"/>
        </authorList>
    </citation>
    <scope>IDENTIFICATION</scope>
</reference>
<dbReference type="Proteomes" id="UP001732700">
    <property type="component" value="Chromosome 7A"/>
</dbReference>
<dbReference type="EnsemblPlants" id="AVESA.00010b.r2.7AG1188350.1">
    <property type="protein sequence ID" value="AVESA.00010b.r2.7AG1188350.1.CDS"/>
    <property type="gene ID" value="AVESA.00010b.r2.7AG1188350"/>
</dbReference>
<reference evidence="1" key="1">
    <citation type="submission" date="2021-05" db="EMBL/GenBank/DDBJ databases">
        <authorList>
            <person name="Scholz U."/>
            <person name="Mascher M."/>
            <person name="Fiebig A."/>
        </authorList>
    </citation>
    <scope>NUCLEOTIDE SEQUENCE [LARGE SCALE GENOMIC DNA]</scope>
</reference>